<sequence length="85" mass="8971">MSDLAAMPHLDAESAALLAKAGIHSQTALRAAGAADAYMKVRAKALRPSEDLLWAIEGALTGIEPHDISADRRNDLLHQTGDLLA</sequence>
<dbReference type="InterPro" id="IPR047525">
    <property type="entry name" value="TfoX-like"/>
</dbReference>
<reference evidence="2 3" key="1">
    <citation type="journal article" date="2020" name="Syst. Appl. Microbiol.">
        <title>Alienimonas chondri sp. nov., a novel planctomycete isolated from the biofilm of the red alga Chondrus crispus.</title>
        <authorList>
            <person name="Vitorino I."/>
            <person name="Albuquerque L."/>
            <person name="Wiegand S."/>
            <person name="Kallscheuer N."/>
            <person name="da Costa M.S."/>
            <person name="Lobo-da-Cunha A."/>
            <person name="Jogler C."/>
            <person name="Lage O.M."/>
        </authorList>
    </citation>
    <scope>NUCLEOTIDE SEQUENCE [LARGE SCALE GENOMIC DNA]</scope>
    <source>
        <strain evidence="2 3">LzC2</strain>
    </source>
</reference>
<dbReference type="RefSeq" id="WP_171189687.1">
    <property type="nucleotide sequence ID" value="NZ_WTPX01000204.1"/>
</dbReference>
<gene>
    <name evidence="2" type="ORF">LzC2_38920</name>
</gene>
<accession>A0ABX1VIQ7</accession>
<dbReference type="Pfam" id="PF04994">
    <property type="entry name" value="TfoX_C"/>
    <property type="match status" value="1"/>
</dbReference>
<dbReference type="Gene3D" id="1.10.150.20">
    <property type="entry name" value="5' to 3' exonuclease, C-terminal subdomain"/>
    <property type="match status" value="1"/>
</dbReference>
<protein>
    <recommendedName>
        <fullName evidence="1">TfoX C-terminal domain-containing protein</fullName>
    </recommendedName>
</protein>
<evidence type="ECO:0000259" key="1">
    <source>
        <dbReference type="Pfam" id="PF04994"/>
    </source>
</evidence>
<dbReference type="InterPro" id="IPR007077">
    <property type="entry name" value="TfoX_C"/>
</dbReference>
<name>A0ABX1VIQ7_9PLAN</name>
<dbReference type="Proteomes" id="UP000609651">
    <property type="component" value="Unassembled WGS sequence"/>
</dbReference>
<evidence type="ECO:0000313" key="2">
    <source>
        <dbReference type="EMBL" id="NNJ27783.1"/>
    </source>
</evidence>
<dbReference type="PANTHER" id="PTHR36121">
    <property type="entry name" value="PROTEIN SXY"/>
    <property type="match status" value="1"/>
</dbReference>
<dbReference type="EMBL" id="WTPX01000204">
    <property type="protein sequence ID" value="NNJ27783.1"/>
    <property type="molecule type" value="Genomic_DNA"/>
</dbReference>
<feature type="domain" description="TfoX C-terminal" evidence="1">
    <location>
        <begin position="3"/>
        <end position="79"/>
    </location>
</feature>
<proteinExistence type="predicted"/>
<dbReference type="PANTHER" id="PTHR36121:SF1">
    <property type="entry name" value="PROTEIN SXY"/>
    <property type="match status" value="1"/>
</dbReference>
<organism evidence="2 3">
    <name type="scientific">Alienimonas chondri</name>
    <dbReference type="NCBI Taxonomy" id="2681879"/>
    <lineage>
        <taxon>Bacteria</taxon>
        <taxon>Pseudomonadati</taxon>
        <taxon>Planctomycetota</taxon>
        <taxon>Planctomycetia</taxon>
        <taxon>Planctomycetales</taxon>
        <taxon>Planctomycetaceae</taxon>
        <taxon>Alienimonas</taxon>
    </lineage>
</organism>
<evidence type="ECO:0000313" key="3">
    <source>
        <dbReference type="Proteomes" id="UP000609651"/>
    </source>
</evidence>
<keyword evidence="3" id="KW-1185">Reference proteome</keyword>
<comment type="caution">
    <text evidence="2">The sequence shown here is derived from an EMBL/GenBank/DDBJ whole genome shotgun (WGS) entry which is preliminary data.</text>
</comment>